<reference evidence="2" key="1">
    <citation type="submission" date="2023-06" db="EMBL/GenBank/DDBJ databases">
        <title>Genome-scale phylogeny and comparative genomics of the fungal order Sordariales.</title>
        <authorList>
            <consortium name="Lawrence Berkeley National Laboratory"/>
            <person name="Hensen N."/>
            <person name="Bonometti L."/>
            <person name="Westerberg I."/>
            <person name="Brannstrom I.O."/>
            <person name="Guillou S."/>
            <person name="Cros-Aarteil S."/>
            <person name="Calhoun S."/>
            <person name="Haridas S."/>
            <person name="Kuo A."/>
            <person name="Mondo S."/>
            <person name="Pangilinan J."/>
            <person name="Riley R."/>
            <person name="LaButti K."/>
            <person name="Andreopoulos B."/>
            <person name="Lipzen A."/>
            <person name="Chen C."/>
            <person name="Yanf M."/>
            <person name="Daum C."/>
            <person name="Ng V."/>
            <person name="Clum A."/>
            <person name="Steindorff A."/>
            <person name="Ohm R."/>
            <person name="Martin F."/>
            <person name="Silar P."/>
            <person name="Natvig D."/>
            <person name="Lalanne C."/>
            <person name="Gautier V."/>
            <person name="Ament-velasquez S.L."/>
            <person name="Kruys A."/>
            <person name="Hutchinson M.I."/>
            <person name="Powell A.J."/>
            <person name="Barry K."/>
            <person name="Miller A.N."/>
            <person name="Grigoriev I.V."/>
            <person name="Debuchy R."/>
            <person name="Gladieux P."/>
            <person name="Thoren M.H."/>
            <person name="Johannesson H."/>
        </authorList>
    </citation>
    <scope>NUCLEOTIDE SEQUENCE</scope>
    <source>
        <strain evidence="2">SMH2392-1A</strain>
    </source>
</reference>
<evidence type="ECO:0000313" key="2">
    <source>
        <dbReference type="EMBL" id="KAK0703355.1"/>
    </source>
</evidence>
<organism evidence="2 3">
    <name type="scientific">Lasiosphaeria miniovina</name>
    <dbReference type="NCBI Taxonomy" id="1954250"/>
    <lineage>
        <taxon>Eukaryota</taxon>
        <taxon>Fungi</taxon>
        <taxon>Dikarya</taxon>
        <taxon>Ascomycota</taxon>
        <taxon>Pezizomycotina</taxon>
        <taxon>Sordariomycetes</taxon>
        <taxon>Sordariomycetidae</taxon>
        <taxon>Sordariales</taxon>
        <taxon>Lasiosphaeriaceae</taxon>
        <taxon>Lasiosphaeria</taxon>
    </lineage>
</organism>
<accession>A0AA40DHJ0</accession>
<sequence length="157" mass="17920">MHWIFVKALRVMEQFDSATHRFVISEDVNEAPTISSHQPFLIRTRINTDGSETIHLDLKSRQLQTELKQVLGDIPNINLAVTSASVEAKILFHWIWKLKRHRGDVEGDWGQDKGTKQDEADKGGPPDKNEDGQDEGDEEEQEANTHPISNDFELLIH</sequence>
<protein>
    <submittedName>
        <fullName evidence="2">Uncharacterized protein</fullName>
    </submittedName>
</protein>
<feature type="compositionally biased region" description="Basic and acidic residues" evidence="1">
    <location>
        <begin position="110"/>
        <end position="131"/>
    </location>
</feature>
<proteinExistence type="predicted"/>
<comment type="caution">
    <text evidence="2">The sequence shown here is derived from an EMBL/GenBank/DDBJ whole genome shotgun (WGS) entry which is preliminary data.</text>
</comment>
<keyword evidence="3" id="KW-1185">Reference proteome</keyword>
<dbReference type="RefSeq" id="XP_060290214.1">
    <property type="nucleotide sequence ID" value="XM_060448104.1"/>
</dbReference>
<evidence type="ECO:0000313" key="3">
    <source>
        <dbReference type="Proteomes" id="UP001172101"/>
    </source>
</evidence>
<evidence type="ECO:0000256" key="1">
    <source>
        <dbReference type="SAM" id="MobiDB-lite"/>
    </source>
</evidence>
<dbReference type="GeneID" id="85331374"/>
<dbReference type="Proteomes" id="UP001172101">
    <property type="component" value="Unassembled WGS sequence"/>
</dbReference>
<dbReference type="EMBL" id="JAUIRO010000008">
    <property type="protein sequence ID" value="KAK0703355.1"/>
    <property type="molecule type" value="Genomic_DNA"/>
</dbReference>
<name>A0AA40DHJ0_9PEZI</name>
<feature type="compositionally biased region" description="Acidic residues" evidence="1">
    <location>
        <begin position="132"/>
        <end position="142"/>
    </location>
</feature>
<dbReference type="AlphaFoldDB" id="A0AA40DHJ0"/>
<gene>
    <name evidence="2" type="ORF">B0T26DRAFT_876364</name>
</gene>
<feature type="region of interest" description="Disordered" evidence="1">
    <location>
        <begin position="104"/>
        <end position="157"/>
    </location>
</feature>